<dbReference type="STRING" id="1801660.A2Z78_00665"/>
<dbReference type="GO" id="GO:0022625">
    <property type="term" value="C:cytosolic large ribosomal subunit"/>
    <property type="evidence" value="ECO:0007669"/>
    <property type="project" value="TreeGrafter"/>
</dbReference>
<dbReference type="SUPFAM" id="SSF64263">
    <property type="entry name" value="Prokaryotic ribosomal protein L17"/>
    <property type="match status" value="1"/>
</dbReference>
<dbReference type="NCBIfam" id="TIGR00059">
    <property type="entry name" value="L17"/>
    <property type="match status" value="1"/>
</dbReference>
<dbReference type="PANTHER" id="PTHR14413">
    <property type="entry name" value="RIBOSOMAL PROTEIN L17"/>
    <property type="match status" value="1"/>
</dbReference>
<evidence type="ECO:0000313" key="6">
    <source>
        <dbReference type="EMBL" id="OGZ17407.1"/>
    </source>
</evidence>
<comment type="similarity">
    <text evidence="1 4 5">Belongs to the bacterial ribosomal protein bL17 family.</text>
</comment>
<sequence length="116" mass="13622">MRKRKRGRKFSRKRDQRKALLKGLGRELLLKEKIKTTEAKAKELRGIVERFITKAKRGDLHSRRLLLKSLSSQVVKKLIKDIAPRYKERKGGYTRILKLGLRESDKARMAIIELVK</sequence>
<evidence type="ECO:0000256" key="3">
    <source>
        <dbReference type="ARBA" id="ARBA00023274"/>
    </source>
</evidence>
<evidence type="ECO:0000256" key="2">
    <source>
        <dbReference type="ARBA" id="ARBA00022980"/>
    </source>
</evidence>
<dbReference type="Pfam" id="PF01196">
    <property type="entry name" value="Ribosomal_L17"/>
    <property type="match status" value="1"/>
</dbReference>
<dbReference type="InterPro" id="IPR036373">
    <property type="entry name" value="Ribosomal_bL17_sf"/>
</dbReference>
<dbReference type="GO" id="GO:0006412">
    <property type="term" value="P:translation"/>
    <property type="evidence" value="ECO:0007669"/>
    <property type="project" value="UniProtKB-UniRule"/>
</dbReference>
<dbReference type="InterPro" id="IPR000456">
    <property type="entry name" value="Ribosomal_bL17"/>
</dbReference>
<evidence type="ECO:0000313" key="7">
    <source>
        <dbReference type="Proteomes" id="UP000176752"/>
    </source>
</evidence>
<evidence type="ECO:0000256" key="5">
    <source>
        <dbReference type="RuleBase" id="RU000660"/>
    </source>
</evidence>
<keyword evidence="2 4" id="KW-0689">Ribosomal protein</keyword>
<protein>
    <recommendedName>
        <fullName evidence="4">Large ribosomal subunit protein bL17</fullName>
    </recommendedName>
</protein>
<name>A0A1G2DUY4_9BACT</name>
<dbReference type="EMBL" id="MHLV01000028">
    <property type="protein sequence ID" value="OGZ17407.1"/>
    <property type="molecule type" value="Genomic_DNA"/>
</dbReference>
<accession>A0A1G2DUY4</accession>
<evidence type="ECO:0000256" key="4">
    <source>
        <dbReference type="HAMAP-Rule" id="MF_01368"/>
    </source>
</evidence>
<gene>
    <name evidence="4" type="primary">rplQ</name>
    <name evidence="6" type="ORF">A2Z78_00665</name>
</gene>
<comment type="caution">
    <text evidence="6">The sequence shown here is derived from an EMBL/GenBank/DDBJ whole genome shotgun (WGS) entry which is preliminary data.</text>
</comment>
<dbReference type="Proteomes" id="UP000176752">
    <property type="component" value="Unassembled WGS sequence"/>
</dbReference>
<proteinExistence type="inferred from homology"/>
<dbReference type="Gene3D" id="3.90.1030.10">
    <property type="entry name" value="Ribosomal protein L17"/>
    <property type="match status" value="1"/>
</dbReference>
<dbReference type="PANTHER" id="PTHR14413:SF16">
    <property type="entry name" value="LARGE RIBOSOMAL SUBUNIT PROTEIN BL17M"/>
    <property type="match status" value="1"/>
</dbReference>
<organism evidence="6 7">
    <name type="scientific">Candidatus Nealsonbacteria bacterium RBG_13_36_15</name>
    <dbReference type="NCBI Taxonomy" id="1801660"/>
    <lineage>
        <taxon>Bacteria</taxon>
        <taxon>Candidatus Nealsoniibacteriota</taxon>
    </lineage>
</organism>
<dbReference type="HAMAP" id="MF_01368">
    <property type="entry name" value="Ribosomal_bL17"/>
    <property type="match status" value="1"/>
</dbReference>
<comment type="subunit">
    <text evidence="4">Part of the 50S ribosomal subunit. Contacts protein L32.</text>
</comment>
<dbReference type="GO" id="GO:0003735">
    <property type="term" value="F:structural constituent of ribosome"/>
    <property type="evidence" value="ECO:0007669"/>
    <property type="project" value="InterPro"/>
</dbReference>
<keyword evidence="3 4" id="KW-0687">Ribonucleoprotein</keyword>
<dbReference type="AlphaFoldDB" id="A0A1G2DUY4"/>
<reference evidence="6 7" key="1">
    <citation type="journal article" date="2016" name="Nat. Commun.">
        <title>Thousands of microbial genomes shed light on interconnected biogeochemical processes in an aquifer system.</title>
        <authorList>
            <person name="Anantharaman K."/>
            <person name="Brown C.T."/>
            <person name="Hug L.A."/>
            <person name="Sharon I."/>
            <person name="Castelle C.J."/>
            <person name="Probst A.J."/>
            <person name="Thomas B.C."/>
            <person name="Singh A."/>
            <person name="Wilkins M.J."/>
            <person name="Karaoz U."/>
            <person name="Brodie E.L."/>
            <person name="Williams K.H."/>
            <person name="Hubbard S.S."/>
            <person name="Banfield J.F."/>
        </authorList>
    </citation>
    <scope>NUCLEOTIDE SEQUENCE [LARGE SCALE GENOMIC DNA]</scope>
</reference>
<evidence type="ECO:0000256" key="1">
    <source>
        <dbReference type="ARBA" id="ARBA00008777"/>
    </source>
</evidence>